<evidence type="ECO:0000313" key="2">
    <source>
        <dbReference type="Proteomes" id="UP000367750"/>
    </source>
</evidence>
<dbReference type="GO" id="GO:0009234">
    <property type="term" value="P:menaquinone biosynthetic process"/>
    <property type="evidence" value="ECO:0007669"/>
    <property type="project" value="InterPro"/>
</dbReference>
<organism evidence="1 2">
    <name type="scientific">Paenibacillus spiritus</name>
    <dbReference type="NCBI Taxonomy" id="2496557"/>
    <lineage>
        <taxon>Bacteria</taxon>
        <taxon>Bacillati</taxon>
        <taxon>Bacillota</taxon>
        <taxon>Bacilli</taxon>
        <taxon>Bacillales</taxon>
        <taxon>Paenibacillaceae</taxon>
        <taxon>Paenibacillus</taxon>
    </lineage>
</organism>
<accession>A0A5J5GFH8</accession>
<reference evidence="1 2" key="1">
    <citation type="submission" date="2019-09" db="EMBL/GenBank/DDBJ databases">
        <title>Bacillus ochoae sp. nov., Paenibacillus whitsoniae sp. nov., Paenibacillus spiritus sp. nov. Isolated from the Mars Exploration Rover during spacecraft assembly.</title>
        <authorList>
            <person name="Seuylemezian A."/>
            <person name="Vaishampayan P."/>
        </authorList>
    </citation>
    <scope>NUCLEOTIDE SEQUENCE [LARGE SCALE GENOMIC DNA]</scope>
    <source>
        <strain evidence="1 2">MER_111</strain>
    </source>
</reference>
<keyword evidence="2" id="KW-1185">Reference proteome</keyword>
<dbReference type="AlphaFoldDB" id="A0A5J5GFH8"/>
<evidence type="ECO:0000313" key="1">
    <source>
        <dbReference type="EMBL" id="KAA9006234.1"/>
    </source>
</evidence>
<dbReference type="Gene3D" id="1.20.120.1450">
    <property type="match status" value="1"/>
</dbReference>
<dbReference type="Pfam" id="PF07307">
    <property type="entry name" value="HEPPP_synt_1"/>
    <property type="match status" value="1"/>
</dbReference>
<gene>
    <name evidence="1" type="ORF">F4V43_04540</name>
</gene>
<sequence length="255" mass="28697">MKSYRVPQTAQQYTHYDMIQRHTELPPFADARGALLYAFVSCGSRVPSTNREELAELYALVTGLVQLGLDTHEEIERPALGSGEEAMRSRQLKVLAGDYFSSWFYRLLAEKGEIERVGSLSEAIAEYNVKKAELYGEGSRAPEGEARMEMLAELNTVLFRSFTPLIGASYQELWLSLLRELGLYEALAWEERNKTETDAGDEMRERLSDKLRESRERIAARVAGVREEALRSALELALGAWIAQPARTEQASGEA</sequence>
<dbReference type="InterPro" id="IPR009920">
    <property type="entry name" value="HEPPP_synth_su1"/>
</dbReference>
<dbReference type="OrthoDB" id="2417886at2"/>
<name>A0A5J5GFH8_9BACL</name>
<dbReference type="EMBL" id="VYKK01000005">
    <property type="protein sequence ID" value="KAA9006234.1"/>
    <property type="molecule type" value="Genomic_DNA"/>
</dbReference>
<dbReference type="RefSeq" id="WP_150457065.1">
    <property type="nucleotide sequence ID" value="NZ_VYKK01000005.1"/>
</dbReference>
<protein>
    <submittedName>
        <fullName evidence="1">Heptaprenyl diphosphate synthase</fullName>
    </submittedName>
</protein>
<comment type="caution">
    <text evidence="1">The sequence shown here is derived from an EMBL/GenBank/DDBJ whole genome shotgun (WGS) entry which is preliminary data.</text>
</comment>
<dbReference type="Proteomes" id="UP000367750">
    <property type="component" value="Unassembled WGS sequence"/>
</dbReference>
<proteinExistence type="predicted"/>